<accession>A0A658IE21</accession>
<dbReference type="RefSeq" id="WP_110275352.1">
    <property type="nucleotide sequence ID" value="NZ_QWJV01000019.1"/>
</dbReference>
<protein>
    <submittedName>
        <fullName evidence="1">Uncharacterized protein</fullName>
    </submittedName>
</protein>
<reference evidence="1" key="1">
    <citation type="submission" date="2018-08" db="EMBL/GenBank/DDBJ databases">
        <title>Whole genome sequencing of Salmonella enterica serotype newport.</title>
        <authorList>
            <person name="Bell R."/>
        </authorList>
    </citation>
    <scope>NUCLEOTIDE SEQUENCE [LARGE SCALE GENOMIC DNA]</scope>
    <source>
        <strain evidence="1">CFSAN000835</strain>
    </source>
</reference>
<organism evidence="1">
    <name type="scientific">Salmonella enterica subsp. enterica serovar Newport str. CFSAN000835</name>
    <dbReference type="NCBI Taxonomy" id="1299174"/>
    <lineage>
        <taxon>Bacteria</taxon>
        <taxon>Pseudomonadati</taxon>
        <taxon>Pseudomonadota</taxon>
        <taxon>Gammaproteobacteria</taxon>
        <taxon>Enterobacterales</taxon>
        <taxon>Enterobacteriaceae</taxon>
        <taxon>Salmonella</taxon>
    </lineage>
</organism>
<dbReference type="Proteomes" id="UP000839534">
    <property type="component" value="Unassembled WGS sequence"/>
</dbReference>
<sequence>MAKHIKFRVPIYRADVWVVIDEEEASRLASVKCGVFNDDFNMCGAVFFGNDNNVVWLPSDCTMRTMAHEAMHVVLNICHRRGVIVDTNNQEPVTYLTGHIVSEILRAHNKLKERRHDA</sequence>
<name>A0A658IE21_SALNE</name>
<proteinExistence type="predicted"/>
<evidence type="ECO:0000313" key="1">
    <source>
        <dbReference type="EMBL" id="RIQ23772.1"/>
    </source>
</evidence>
<dbReference type="EMBL" id="QWJV01000019">
    <property type="protein sequence ID" value="RIQ23772.1"/>
    <property type="molecule type" value="Genomic_DNA"/>
</dbReference>
<dbReference type="AlphaFoldDB" id="A0A658IE21"/>
<gene>
    <name evidence="1" type="ORF">DLN06_23250</name>
</gene>
<comment type="caution">
    <text evidence="1">The sequence shown here is derived from an EMBL/GenBank/DDBJ whole genome shotgun (WGS) entry which is preliminary data.</text>
</comment>